<dbReference type="PANTHER" id="PTHR30457">
    <property type="entry name" value="5'-NUCLEOTIDASE SURE"/>
    <property type="match status" value="1"/>
</dbReference>
<evidence type="ECO:0000256" key="6">
    <source>
        <dbReference type="ARBA" id="ARBA00022723"/>
    </source>
</evidence>
<dbReference type="InterPro" id="IPR002828">
    <property type="entry name" value="SurE-like_Pase/nucleotidase"/>
</dbReference>
<dbReference type="GO" id="GO:0005737">
    <property type="term" value="C:cytoplasm"/>
    <property type="evidence" value="ECO:0007669"/>
    <property type="project" value="UniProtKB-SubCell"/>
</dbReference>
<reference evidence="11" key="1">
    <citation type="journal article" date="2022" name="Front. Microbiol.">
        <title>Genome-based taxonomic rearrangement of Oceanobacter-related bacteria including the description of Thalassolituus hydrocarbonoclasticus sp. nov. and Thalassolituus pacificus sp. nov. and emended description of the genus Thalassolituus.</title>
        <authorList>
            <person name="Dong C."/>
            <person name="Wei L."/>
            <person name="Wang J."/>
            <person name="Lai Q."/>
            <person name="Huang Z."/>
            <person name="Shao Z."/>
        </authorList>
    </citation>
    <scope>NUCLEOTIDE SEQUENCE</scope>
    <source>
        <strain evidence="11">59MF3M-4</strain>
    </source>
</reference>
<comment type="catalytic activity">
    <reaction evidence="1 9">
        <text>a ribonucleoside 5'-phosphate + H2O = a ribonucleoside + phosphate</text>
        <dbReference type="Rhea" id="RHEA:12484"/>
        <dbReference type="ChEBI" id="CHEBI:15377"/>
        <dbReference type="ChEBI" id="CHEBI:18254"/>
        <dbReference type="ChEBI" id="CHEBI:43474"/>
        <dbReference type="ChEBI" id="CHEBI:58043"/>
        <dbReference type="EC" id="3.1.3.5"/>
    </reaction>
</comment>
<feature type="binding site" evidence="9">
    <location>
        <position position="40"/>
    </location>
    <ligand>
        <name>a divalent metal cation</name>
        <dbReference type="ChEBI" id="CHEBI:60240"/>
    </ligand>
</feature>
<comment type="cofactor">
    <cofactor evidence="2">
        <name>Mg(2+)</name>
        <dbReference type="ChEBI" id="CHEBI:18420"/>
    </cofactor>
</comment>
<keyword evidence="6 9" id="KW-0479">Metal-binding</keyword>
<comment type="subcellular location">
    <subcellularLocation>
        <location evidence="3 9">Cytoplasm</location>
    </subcellularLocation>
</comment>
<dbReference type="AlphaFoldDB" id="A0A9X2WDB0"/>
<evidence type="ECO:0000256" key="8">
    <source>
        <dbReference type="ARBA" id="ARBA00022801"/>
    </source>
</evidence>
<keyword evidence="7 9" id="KW-0547">Nucleotide-binding</keyword>
<dbReference type="NCBIfam" id="TIGR00087">
    <property type="entry name" value="surE"/>
    <property type="match status" value="1"/>
</dbReference>
<keyword evidence="8 9" id="KW-0378">Hydrolase</keyword>
<proteinExistence type="inferred from homology"/>
<comment type="similarity">
    <text evidence="4 9">Belongs to the SurE nucleotidase family.</text>
</comment>
<dbReference type="GO" id="GO:0046872">
    <property type="term" value="F:metal ion binding"/>
    <property type="evidence" value="ECO:0007669"/>
    <property type="project" value="UniProtKB-UniRule"/>
</dbReference>
<dbReference type="GO" id="GO:0008253">
    <property type="term" value="F:5'-nucleotidase activity"/>
    <property type="evidence" value="ECO:0007669"/>
    <property type="project" value="UniProtKB-UniRule"/>
</dbReference>
<dbReference type="NCBIfam" id="NF001490">
    <property type="entry name" value="PRK00346.1-4"/>
    <property type="match status" value="1"/>
</dbReference>
<feature type="domain" description="Survival protein SurE-like phosphatase/nucleotidase" evidence="10">
    <location>
        <begin position="4"/>
        <end position="181"/>
    </location>
</feature>
<evidence type="ECO:0000256" key="4">
    <source>
        <dbReference type="ARBA" id="ARBA00011062"/>
    </source>
</evidence>
<feature type="binding site" evidence="9">
    <location>
        <position position="8"/>
    </location>
    <ligand>
        <name>a divalent metal cation</name>
        <dbReference type="ChEBI" id="CHEBI:60240"/>
    </ligand>
</feature>
<reference evidence="11" key="2">
    <citation type="submission" date="2022-08" db="EMBL/GenBank/DDBJ databases">
        <authorList>
            <person name="Dong C."/>
        </authorList>
    </citation>
    <scope>NUCLEOTIDE SEQUENCE</scope>
    <source>
        <strain evidence="11">59MF3M-4</strain>
    </source>
</reference>
<organism evidence="11 12">
    <name type="scientific">Thalassolituus pacificus</name>
    <dbReference type="NCBI Taxonomy" id="2975440"/>
    <lineage>
        <taxon>Bacteria</taxon>
        <taxon>Pseudomonadati</taxon>
        <taxon>Pseudomonadota</taxon>
        <taxon>Gammaproteobacteria</taxon>
        <taxon>Oceanospirillales</taxon>
        <taxon>Oceanospirillaceae</taxon>
        <taxon>Thalassolituus</taxon>
    </lineage>
</organism>
<dbReference type="Pfam" id="PF01975">
    <property type="entry name" value="SurE"/>
    <property type="match status" value="1"/>
</dbReference>
<evidence type="ECO:0000256" key="2">
    <source>
        <dbReference type="ARBA" id="ARBA00001946"/>
    </source>
</evidence>
<evidence type="ECO:0000256" key="1">
    <source>
        <dbReference type="ARBA" id="ARBA00000815"/>
    </source>
</evidence>
<feature type="binding site" evidence="9">
    <location>
        <position position="9"/>
    </location>
    <ligand>
        <name>a divalent metal cation</name>
        <dbReference type="ChEBI" id="CHEBI:60240"/>
    </ligand>
</feature>
<protein>
    <recommendedName>
        <fullName evidence="9">5'-nucleotidase SurE</fullName>
        <ecNumber evidence="9">3.1.3.5</ecNumber>
    </recommendedName>
    <alternativeName>
        <fullName evidence="9">Nucleoside 5'-monophosphate phosphohydrolase</fullName>
    </alternativeName>
</protein>
<keyword evidence="12" id="KW-1185">Reference proteome</keyword>
<dbReference type="NCBIfam" id="NF001489">
    <property type="entry name" value="PRK00346.1-3"/>
    <property type="match status" value="1"/>
</dbReference>
<dbReference type="EC" id="3.1.3.5" evidence="9"/>
<comment type="function">
    <text evidence="9">Nucleotidase that shows phosphatase activity on nucleoside 5'-monophosphates.</text>
</comment>
<dbReference type="HAMAP" id="MF_00060">
    <property type="entry name" value="SurE"/>
    <property type="match status" value="1"/>
</dbReference>
<dbReference type="RefSeq" id="WP_260975249.1">
    <property type="nucleotide sequence ID" value="NZ_JAOANI010000012.1"/>
</dbReference>
<evidence type="ECO:0000256" key="5">
    <source>
        <dbReference type="ARBA" id="ARBA00022490"/>
    </source>
</evidence>
<dbReference type="InterPro" id="IPR036523">
    <property type="entry name" value="SurE-like_sf"/>
</dbReference>
<comment type="cofactor">
    <cofactor evidence="9">
        <name>a divalent metal cation</name>
        <dbReference type="ChEBI" id="CHEBI:60240"/>
    </cofactor>
    <text evidence="9">Binds 1 divalent metal cation per subunit.</text>
</comment>
<gene>
    <name evidence="9 11" type="primary">surE</name>
    <name evidence="11" type="ORF">NYR02_04675</name>
</gene>
<feature type="binding site" evidence="9">
    <location>
        <position position="92"/>
    </location>
    <ligand>
        <name>a divalent metal cation</name>
        <dbReference type="ChEBI" id="CHEBI:60240"/>
    </ligand>
</feature>
<accession>A0A9X2WDB0</accession>
<dbReference type="PANTHER" id="PTHR30457:SF12">
    <property type="entry name" value="5'_3'-NUCLEOTIDASE SURE"/>
    <property type="match status" value="1"/>
</dbReference>
<dbReference type="SUPFAM" id="SSF64167">
    <property type="entry name" value="SurE-like"/>
    <property type="match status" value="1"/>
</dbReference>
<dbReference type="GO" id="GO:0004309">
    <property type="term" value="F:exopolyphosphatase activity"/>
    <property type="evidence" value="ECO:0007669"/>
    <property type="project" value="TreeGrafter"/>
</dbReference>
<evidence type="ECO:0000256" key="3">
    <source>
        <dbReference type="ARBA" id="ARBA00004496"/>
    </source>
</evidence>
<dbReference type="FunFam" id="3.40.1210.10:FF:000001">
    <property type="entry name" value="5'/3'-nucleotidase SurE"/>
    <property type="match status" value="1"/>
</dbReference>
<comment type="caution">
    <text evidence="11">The sequence shown here is derived from an EMBL/GenBank/DDBJ whole genome shotgun (WGS) entry which is preliminary data.</text>
</comment>
<dbReference type="GO" id="GO:0008254">
    <property type="term" value="F:3'-nucleotidase activity"/>
    <property type="evidence" value="ECO:0007669"/>
    <property type="project" value="TreeGrafter"/>
</dbReference>
<evidence type="ECO:0000256" key="9">
    <source>
        <dbReference type="HAMAP-Rule" id="MF_00060"/>
    </source>
</evidence>
<sequence length="245" mass="26284">MTLMLSNDDGVHAPGLRTLAQALTDAGRDVLVVAPDRDRSGASNSLTLDRPLHPVHLENGFISINGTPTDCVHLGVNAFYTDRCERVIAGINAGANLGDDVLYSGTVAAAMEGRFLAKTPIAVSLTGKQHFATAAQVLLELLPKLEQLRLPPNSVININVPDRAYADLNGFEITRLGHRQRSDNPVLTTNPRGKECYWISAAGDVADAGPGTDFHAIEQGKVSITPIQMDMTQHTALEQMAELLN</sequence>
<evidence type="ECO:0000259" key="10">
    <source>
        <dbReference type="Pfam" id="PF01975"/>
    </source>
</evidence>
<evidence type="ECO:0000256" key="7">
    <source>
        <dbReference type="ARBA" id="ARBA00022741"/>
    </source>
</evidence>
<dbReference type="InterPro" id="IPR030048">
    <property type="entry name" value="SurE"/>
</dbReference>
<dbReference type="Proteomes" id="UP001147830">
    <property type="component" value="Unassembled WGS sequence"/>
</dbReference>
<evidence type="ECO:0000313" key="12">
    <source>
        <dbReference type="Proteomes" id="UP001147830"/>
    </source>
</evidence>
<evidence type="ECO:0000313" key="11">
    <source>
        <dbReference type="EMBL" id="MCT7358314.1"/>
    </source>
</evidence>
<dbReference type="GO" id="GO:0000166">
    <property type="term" value="F:nucleotide binding"/>
    <property type="evidence" value="ECO:0007669"/>
    <property type="project" value="UniProtKB-KW"/>
</dbReference>
<name>A0A9X2WDB0_9GAMM</name>
<keyword evidence="5 9" id="KW-0963">Cytoplasm</keyword>
<dbReference type="Gene3D" id="3.40.1210.10">
    <property type="entry name" value="Survival protein SurE-like phosphatase/nucleotidase"/>
    <property type="match status" value="1"/>
</dbReference>
<dbReference type="EMBL" id="JAOANI010000012">
    <property type="protein sequence ID" value="MCT7358314.1"/>
    <property type="molecule type" value="Genomic_DNA"/>
</dbReference>